<dbReference type="InterPro" id="IPR013154">
    <property type="entry name" value="ADH-like_N"/>
</dbReference>
<evidence type="ECO:0000256" key="2">
    <source>
        <dbReference type="ARBA" id="ARBA00023002"/>
    </source>
</evidence>
<dbReference type="Gene3D" id="3.90.180.10">
    <property type="entry name" value="Medium-chain alcohol dehydrogenases, catalytic domain"/>
    <property type="match status" value="1"/>
</dbReference>
<dbReference type="PANTHER" id="PTHR48106:SF13">
    <property type="entry name" value="QUINONE OXIDOREDUCTASE-RELATED"/>
    <property type="match status" value="1"/>
</dbReference>
<evidence type="ECO:0000259" key="3">
    <source>
        <dbReference type="SMART" id="SM00829"/>
    </source>
</evidence>
<dbReference type="InterPro" id="IPR047618">
    <property type="entry name" value="QOR-like"/>
</dbReference>
<dbReference type="Proteomes" id="UP000262825">
    <property type="component" value="Unassembled WGS sequence"/>
</dbReference>
<dbReference type="Pfam" id="PF00107">
    <property type="entry name" value="ADH_zinc_N"/>
    <property type="match status" value="1"/>
</dbReference>
<organism evidence="4 5">
    <name type="scientific">Saccharomycodes ludwigii</name>
    <dbReference type="NCBI Taxonomy" id="36035"/>
    <lineage>
        <taxon>Eukaryota</taxon>
        <taxon>Fungi</taxon>
        <taxon>Dikarya</taxon>
        <taxon>Ascomycota</taxon>
        <taxon>Saccharomycotina</taxon>
        <taxon>Saccharomycetes</taxon>
        <taxon>Saccharomycodales</taxon>
        <taxon>Saccharomycodaceae</taxon>
        <taxon>Saccharomycodes</taxon>
    </lineage>
</organism>
<sequence length="347" mass="38350">MSSIPKTQKAFVLTKTGDSLDVLKYQQDYPVPTDLSPHDILIKNKYSGVNYIENYFRTGIYPVEKPTVLGREATGVIVAKGEQIQDFNIGDSVAYLSTRTFAQYTKYNINENSQILKLSENGSSKVSDDDLKLYAASLIQGLTALTFSERAYKVKSGDYVLVYAAAGGVGLLLNQLIRAKGAHPIAIASTDEKLKLASENGAEFLIKSKIDGTDDDKVVEQVLKFTNGEGVAAVFDSLGKNSFDISMKALKRLGTFVSFGNATGVVPPISINVLSPKNITLLRPVVFHYIYTRKEFEQYTAKLFDLIRSGKLNILIYKTYPLSEYKVADQELLDRKTVGKLVLKIPE</sequence>
<dbReference type="InterPro" id="IPR036291">
    <property type="entry name" value="NAD(P)-bd_dom_sf"/>
</dbReference>
<dbReference type="AlphaFoldDB" id="A0A376B6W1"/>
<dbReference type="GO" id="GO:0035925">
    <property type="term" value="F:mRNA 3'-UTR AU-rich region binding"/>
    <property type="evidence" value="ECO:0007669"/>
    <property type="project" value="TreeGrafter"/>
</dbReference>
<evidence type="ECO:0000256" key="1">
    <source>
        <dbReference type="ARBA" id="ARBA00022857"/>
    </source>
</evidence>
<dbReference type="OrthoDB" id="48317at2759"/>
<dbReference type="PANTHER" id="PTHR48106">
    <property type="entry name" value="QUINONE OXIDOREDUCTASE PIG3-RELATED"/>
    <property type="match status" value="1"/>
</dbReference>
<dbReference type="CDD" id="cd05286">
    <property type="entry name" value="QOR2"/>
    <property type="match status" value="1"/>
</dbReference>
<evidence type="ECO:0000313" key="4">
    <source>
        <dbReference type="EMBL" id="SSD60371.1"/>
    </source>
</evidence>
<accession>A0A376B6W1</accession>
<dbReference type="GO" id="GO:0005829">
    <property type="term" value="C:cytosol"/>
    <property type="evidence" value="ECO:0007669"/>
    <property type="project" value="TreeGrafter"/>
</dbReference>
<dbReference type="VEuPathDB" id="FungiDB:SCODWIG_02132"/>
<dbReference type="InterPro" id="IPR013149">
    <property type="entry name" value="ADH-like_C"/>
</dbReference>
<dbReference type="SUPFAM" id="SSF50129">
    <property type="entry name" value="GroES-like"/>
    <property type="match status" value="1"/>
</dbReference>
<feature type="domain" description="Enoyl reductase (ER)" evidence="3">
    <location>
        <begin position="18"/>
        <end position="343"/>
    </location>
</feature>
<reference evidence="5" key="1">
    <citation type="submission" date="2018-06" db="EMBL/GenBank/DDBJ databases">
        <authorList>
            <person name="Guldener U."/>
        </authorList>
    </citation>
    <scope>NUCLEOTIDE SEQUENCE [LARGE SCALE GENOMIC DNA]</scope>
    <source>
        <strain evidence="5">UTAD17</strain>
    </source>
</reference>
<dbReference type="SUPFAM" id="SSF51735">
    <property type="entry name" value="NAD(P)-binding Rossmann-fold domains"/>
    <property type="match status" value="1"/>
</dbReference>
<dbReference type="GO" id="GO:0008270">
    <property type="term" value="F:zinc ion binding"/>
    <property type="evidence" value="ECO:0007669"/>
    <property type="project" value="InterPro"/>
</dbReference>
<dbReference type="GO" id="GO:0003960">
    <property type="term" value="F:quinone reductase (NADPH) activity"/>
    <property type="evidence" value="ECO:0007669"/>
    <property type="project" value="InterPro"/>
</dbReference>
<dbReference type="Gene3D" id="3.40.50.720">
    <property type="entry name" value="NAD(P)-binding Rossmann-like Domain"/>
    <property type="match status" value="1"/>
</dbReference>
<keyword evidence="1" id="KW-0521">NADP</keyword>
<dbReference type="SMART" id="SM00829">
    <property type="entry name" value="PKS_ER"/>
    <property type="match status" value="1"/>
</dbReference>
<dbReference type="InterPro" id="IPR002364">
    <property type="entry name" value="Quin_OxRdtase/zeta-crystal_CS"/>
</dbReference>
<dbReference type="EMBL" id="UFAJ01000338">
    <property type="protein sequence ID" value="SSD60371.1"/>
    <property type="molecule type" value="Genomic_DNA"/>
</dbReference>
<name>A0A376B6W1_9ASCO</name>
<evidence type="ECO:0000313" key="5">
    <source>
        <dbReference type="Proteomes" id="UP000262825"/>
    </source>
</evidence>
<dbReference type="InterPro" id="IPR011032">
    <property type="entry name" value="GroES-like_sf"/>
</dbReference>
<dbReference type="Pfam" id="PF08240">
    <property type="entry name" value="ADH_N"/>
    <property type="match status" value="1"/>
</dbReference>
<protein>
    <submittedName>
        <fullName evidence="4">Probable Probable quinone oxidoreductase</fullName>
    </submittedName>
</protein>
<dbReference type="PROSITE" id="PS01162">
    <property type="entry name" value="QOR_ZETA_CRYSTAL"/>
    <property type="match status" value="1"/>
</dbReference>
<dbReference type="InterPro" id="IPR020843">
    <property type="entry name" value="ER"/>
</dbReference>
<dbReference type="GO" id="GO:0070402">
    <property type="term" value="F:NADPH binding"/>
    <property type="evidence" value="ECO:0007669"/>
    <property type="project" value="TreeGrafter"/>
</dbReference>
<proteinExistence type="predicted"/>
<keyword evidence="5" id="KW-1185">Reference proteome</keyword>
<keyword evidence="2" id="KW-0560">Oxidoreductase</keyword>
<gene>
    <name evidence="4" type="ORF">SCODWIG_02132</name>
</gene>